<feature type="active site" evidence="11">
    <location>
        <position position="345"/>
    </location>
</feature>
<comment type="similarity">
    <text evidence="2 10">Belongs to the tRNA-intron endonuclease family.</text>
</comment>
<dbReference type="Pfam" id="PF01974">
    <property type="entry name" value="tRNA_int_endo"/>
    <property type="match status" value="1"/>
</dbReference>
<dbReference type="InterPro" id="IPR059049">
    <property type="entry name" value="TSEN34_N"/>
</dbReference>
<dbReference type="InterPro" id="IPR036167">
    <property type="entry name" value="tRNA_intron_Endo_cat-like_sf"/>
</dbReference>
<feature type="active site" evidence="11">
    <location>
        <position position="306"/>
    </location>
</feature>
<evidence type="ECO:0000256" key="1">
    <source>
        <dbReference type="ARBA" id="ARBA00004604"/>
    </source>
</evidence>
<keyword evidence="7" id="KW-0539">Nucleus</keyword>
<evidence type="ECO:0000256" key="7">
    <source>
        <dbReference type="ARBA" id="ARBA00023242"/>
    </source>
</evidence>
<gene>
    <name evidence="15" type="primary">Tsen34</name>
    <name evidence="15" type="ORF">TNIN_9971</name>
</gene>
<keyword evidence="6 10" id="KW-0456">Lyase</keyword>
<feature type="region of interest" description="Disordered" evidence="12">
    <location>
        <begin position="134"/>
        <end position="170"/>
    </location>
</feature>
<evidence type="ECO:0000256" key="5">
    <source>
        <dbReference type="ARBA" id="ARBA00022694"/>
    </source>
</evidence>
<dbReference type="FunFam" id="3.40.1350.10:FF:000002">
    <property type="entry name" value="tRNA-splicing endonuclease subunit Sen34"/>
    <property type="match status" value="1"/>
</dbReference>
<comment type="function">
    <text evidence="10">Constitutes one of the two catalytic subunit of the tRNA-splicing endonuclease complex, a complex responsible for identification and cleavage of the splice sites in pre-tRNA. It cleaves pre-tRNA at the 5'- and 3'-splice sites to release the intron. The products are an intron and two tRNA half-molecules bearing 2',3'-cyclic phosphate and 5'-OH termini. There are no conserved sequences at the splice sites, but the intron is invariably located at the same site in the gene, placing the splice sites an invariant distance from the constant structural features of the tRNA body.</text>
</comment>
<evidence type="ECO:0000256" key="9">
    <source>
        <dbReference type="ARBA" id="ARBA00070870"/>
    </source>
</evidence>
<evidence type="ECO:0000256" key="3">
    <source>
        <dbReference type="ARBA" id="ARBA00012573"/>
    </source>
</evidence>
<dbReference type="Gene3D" id="3.40.1350.10">
    <property type="match status" value="1"/>
</dbReference>
<evidence type="ECO:0000259" key="14">
    <source>
        <dbReference type="Pfam" id="PF26577"/>
    </source>
</evidence>
<evidence type="ECO:0000256" key="12">
    <source>
        <dbReference type="SAM" id="MobiDB-lite"/>
    </source>
</evidence>
<feature type="compositionally biased region" description="Low complexity" evidence="12">
    <location>
        <begin position="136"/>
        <end position="145"/>
    </location>
</feature>
<proteinExistence type="inferred from homology"/>
<feature type="region of interest" description="Disordered" evidence="12">
    <location>
        <begin position="186"/>
        <end position="215"/>
    </location>
</feature>
<dbReference type="SUPFAM" id="SSF53032">
    <property type="entry name" value="tRNA-intron endonuclease catalytic domain-like"/>
    <property type="match status" value="1"/>
</dbReference>
<dbReference type="GO" id="GO:0005730">
    <property type="term" value="C:nucleolus"/>
    <property type="evidence" value="ECO:0007669"/>
    <property type="project" value="UniProtKB-SubCell"/>
</dbReference>
<dbReference type="PANTHER" id="PTHR13070">
    <property type="entry name" value="TRNA-SPLICING ENDONUCLEASE SUBUNIT SEN34-RELATED"/>
    <property type="match status" value="1"/>
</dbReference>
<evidence type="ECO:0000256" key="10">
    <source>
        <dbReference type="PIRNR" id="PIRNR017250"/>
    </source>
</evidence>
<evidence type="ECO:0000259" key="13">
    <source>
        <dbReference type="Pfam" id="PF01974"/>
    </source>
</evidence>
<evidence type="ECO:0000256" key="11">
    <source>
        <dbReference type="PIRSR" id="PIRSR017250-50"/>
    </source>
</evidence>
<dbReference type="GO" id="GO:0000379">
    <property type="term" value="P:tRNA-type intron splice site recognition and cleavage"/>
    <property type="evidence" value="ECO:0007669"/>
    <property type="project" value="UniProtKB-UniRule"/>
</dbReference>
<reference evidence="15" key="1">
    <citation type="submission" date="2020-08" db="EMBL/GenBank/DDBJ databases">
        <title>Multicomponent nature underlies the extraordinary mechanical properties of spider dragline silk.</title>
        <authorList>
            <person name="Kono N."/>
            <person name="Nakamura H."/>
            <person name="Mori M."/>
            <person name="Yoshida Y."/>
            <person name="Ohtoshi R."/>
            <person name="Malay A.D."/>
            <person name="Moran D.A.P."/>
            <person name="Tomita M."/>
            <person name="Numata K."/>
            <person name="Arakawa K."/>
        </authorList>
    </citation>
    <scope>NUCLEOTIDE SEQUENCE</scope>
</reference>
<dbReference type="Pfam" id="PF26577">
    <property type="entry name" value="TSEN34_N"/>
    <property type="match status" value="1"/>
</dbReference>
<dbReference type="GO" id="GO:0000213">
    <property type="term" value="F:tRNA-intron lyase activity"/>
    <property type="evidence" value="ECO:0007669"/>
    <property type="project" value="UniProtKB-UniRule"/>
</dbReference>
<organism evidence="15 16">
    <name type="scientific">Trichonephila inaurata madagascariensis</name>
    <dbReference type="NCBI Taxonomy" id="2747483"/>
    <lineage>
        <taxon>Eukaryota</taxon>
        <taxon>Metazoa</taxon>
        <taxon>Ecdysozoa</taxon>
        <taxon>Arthropoda</taxon>
        <taxon>Chelicerata</taxon>
        <taxon>Arachnida</taxon>
        <taxon>Araneae</taxon>
        <taxon>Araneomorphae</taxon>
        <taxon>Entelegynae</taxon>
        <taxon>Araneoidea</taxon>
        <taxon>Nephilidae</taxon>
        <taxon>Trichonephila</taxon>
        <taxon>Trichonephila inaurata</taxon>
    </lineage>
</organism>
<dbReference type="CDD" id="cd22363">
    <property type="entry name" value="tRNA-intron_lyase_C"/>
    <property type="match status" value="1"/>
</dbReference>
<dbReference type="GO" id="GO:0003676">
    <property type="term" value="F:nucleic acid binding"/>
    <property type="evidence" value="ECO:0007669"/>
    <property type="project" value="InterPro"/>
</dbReference>
<comment type="subcellular location">
    <subcellularLocation>
        <location evidence="1">Nucleus</location>
        <location evidence="1">Nucleolus</location>
    </subcellularLocation>
</comment>
<dbReference type="AlphaFoldDB" id="A0A8X6YUM9"/>
<keyword evidence="15" id="KW-0540">Nuclease</keyword>
<feature type="active site" evidence="11">
    <location>
        <position position="314"/>
    </location>
</feature>
<keyword evidence="5 10" id="KW-0819">tRNA processing</keyword>
<dbReference type="GO" id="GO:0006397">
    <property type="term" value="P:mRNA processing"/>
    <property type="evidence" value="ECO:0007669"/>
    <property type="project" value="UniProtKB-KW"/>
</dbReference>
<comment type="subunit">
    <text evidence="8">tRNA splicing endonuclease is a heterotetramer composed of TSEN2, TSEN15, TSEN34/LENG5 and TSEN54. tRNA splicing endonuclease complex also contains proteins of the pre-mRNA 3'-end processing machinery such as CLP1, CPSF1, CPSF4 and CSTF2.</text>
</comment>
<keyword evidence="16" id="KW-1185">Reference proteome</keyword>
<dbReference type="Proteomes" id="UP000886998">
    <property type="component" value="Unassembled WGS sequence"/>
</dbReference>
<evidence type="ECO:0000256" key="2">
    <source>
        <dbReference type="ARBA" id="ARBA00008078"/>
    </source>
</evidence>
<dbReference type="OrthoDB" id="48041at2759"/>
<protein>
    <recommendedName>
        <fullName evidence="9 10">tRNA-splicing endonuclease subunit Sen34</fullName>
        <ecNumber evidence="3 10">4.6.1.16</ecNumber>
    </recommendedName>
</protein>
<dbReference type="InterPro" id="IPR011856">
    <property type="entry name" value="tRNA_endonuc-like_dom_sf"/>
</dbReference>
<evidence type="ECO:0000256" key="6">
    <source>
        <dbReference type="ARBA" id="ARBA00023239"/>
    </source>
</evidence>
<dbReference type="GO" id="GO:0000214">
    <property type="term" value="C:tRNA-intron endonuclease complex"/>
    <property type="evidence" value="ECO:0007669"/>
    <property type="project" value="UniProtKB-UniRule"/>
</dbReference>
<name>A0A8X6YUM9_9ARAC</name>
<dbReference type="PANTHER" id="PTHR13070:SF0">
    <property type="entry name" value="TRNA-SPLICING ENDONUCLEASE SUBUNIT SEN34"/>
    <property type="match status" value="1"/>
</dbReference>
<dbReference type="InterPro" id="IPR016690">
    <property type="entry name" value="TSEN34"/>
</dbReference>
<comment type="caution">
    <text evidence="15">The sequence shown here is derived from an EMBL/GenBank/DDBJ whole genome shotgun (WGS) entry which is preliminary data.</text>
</comment>
<evidence type="ECO:0000256" key="4">
    <source>
        <dbReference type="ARBA" id="ARBA00022664"/>
    </source>
</evidence>
<dbReference type="PIRSF" id="PIRSF017250">
    <property type="entry name" value="tRNA_splic_SEN34"/>
    <property type="match status" value="1"/>
</dbReference>
<dbReference type="EMBL" id="BMAV01022820">
    <property type="protein sequence ID" value="GFY78099.1"/>
    <property type="molecule type" value="Genomic_DNA"/>
</dbReference>
<keyword evidence="15" id="KW-0255">Endonuclease</keyword>
<dbReference type="InterPro" id="IPR006677">
    <property type="entry name" value="tRNA_intron_Endonuc_cat-like"/>
</dbReference>
<keyword evidence="4" id="KW-0507">mRNA processing</keyword>
<accession>A0A8X6YUM9</accession>
<feature type="domain" description="tRNA intron endonuclease catalytic" evidence="13">
    <location>
        <begin position="278"/>
        <end position="360"/>
    </location>
</feature>
<evidence type="ECO:0000313" key="16">
    <source>
        <dbReference type="Proteomes" id="UP000886998"/>
    </source>
</evidence>
<sequence>MINLYFCNEKAFVWNAEDAYTLRKEYRIVGSLVGSYPIKPFQIETKWLPLQLMPEETKLLIDKGIAQLVSIPEKITDSNVIESFYLKRDQMCAEQVSLLKENRKQQILEKADQIYEGKKRKYLQNLEKSKKIPKLSEVSNVSTEENSSELKTSLPEENIPGKDNSNSSVECRESIEGLASKNLLENEKCDSESGSQAQDSNIDRSEGLASKDSVETGSKTIDSDLINLDKNAVIAAELAKVTDVNKEFCMVQFFTESLWKQETTSAKLKFPTSEKEKLRYAVYKDLWEKNYYITAGLKFGGDFLVYEGDPLKYHALFIIVCLTYEQRFQGYDLVVYGRLGHQVKKTVALASWDADGGVDYISLSWENEMT</sequence>
<evidence type="ECO:0000256" key="8">
    <source>
        <dbReference type="ARBA" id="ARBA00064779"/>
    </source>
</evidence>
<dbReference type="EC" id="4.6.1.16" evidence="3 10"/>
<evidence type="ECO:0000313" key="15">
    <source>
        <dbReference type="EMBL" id="GFY78099.1"/>
    </source>
</evidence>
<feature type="domain" description="TSEN34 N-terminal" evidence="14">
    <location>
        <begin position="2"/>
        <end position="70"/>
    </location>
</feature>
<keyword evidence="15" id="KW-0378">Hydrolase</keyword>